<keyword evidence="3 6" id="KW-0812">Transmembrane</keyword>
<evidence type="ECO:0000256" key="3">
    <source>
        <dbReference type="ARBA" id="ARBA00022692"/>
    </source>
</evidence>
<dbReference type="AlphaFoldDB" id="A0A9N9Y0C7"/>
<evidence type="ECO:0000313" key="7">
    <source>
        <dbReference type="EMBL" id="CAG9988314.1"/>
    </source>
</evidence>
<evidence type="ECO:0000256" key="5">
    <source>
        <dbReference type="ARBA" id="ARBA00023136"/>
    </source>
</evidence>
<evidence type="ECO:0000256" key="2">
    <source>
        <dbReference type="ARBA" id="ARBA00022448"/>
    </source>
</evidence>
<feature type="transmembrane region" description="Helical" evidence="6">
    <location>
        <begin position="260"/>
        <end position="280"/>
    </location>
</feature>
<dbReference type="PIRSF" id="PIRSF006060">
    <property type="entry name" value="AA_transporter"/>
    <property type="match status" value="1"/>
</dbReference>
<reference evidence="7 8" key="2">
    <citation type="submission" date="2021-10" db="EMBL/GenBank/DDBJ databases">
        <authorList>
            <person name="Piombo E."/>
        </authorList>
    </citation>
    <scope>NUCLEOTIDE SEQUENCE [LARGE SCALE GENOMIC DNA]</scope>
</reference>
<feature type="transmembrane region" description="Helical" evidence="6">
    <location>
        <begin position="402"/>
        <end position="420"/>
    </location>
</feature>
<comment type="subcellular location">
    <subcellularLocation>
        <location evidence="1">Membrane</location>
        <topology evidence="1">Multi-pass membrane protein</topology>
    </subcellularLocation>
</comment>
<feature type="transmembrane region" description="Helical" evidence="6">
    <location>
        <begin position="213"/>
        <end position="234"/>
    </location>
</feature>
<protein>
    <submittedName>
        <fullName evidence="7">Uncharacterized protein</fullName>
    </submittedName>
</protein>
<sequence>MNSSVSSEHCHKAAIHDSVEMEVSQLKDIQAEPRKSNEPSPILNDPEKVEVSELKERFSLTGMIGLYFSLGAAPLAVGSYTTLILGVGGGAFLFWGTVVGVVFQIFIALSLAEIASAFPHSIGMSHWIAQLAPPEWKRGLSYWASAVTMLQTQFDGASFWIITVRVVTATVSVFTSGSTNLENWQIYLIIAGFVLAGVLINSHDTLLSGYAKYNNSMAYVINGTIIYQVVSLLVRSSPKQSASSVFLSVDNQTGWTNDGVVFLFSTIPGISVVSGFNYVAHMAEDMPEPRRTVPLTLIAVTLLNSVTSVAMIVVLLFCTVNKEALYEPIGGMPLAQILWDGHRSLPLTGINMLLMSVIFVTGGLGFISCSSRLVWQVTKHGGLAFARVFGHVNPKTQIPQNAVFFVGTTTILISLLQVGTQTALNALMGFSFLCVAFSYGVSILLLVVRGRHLLPQNRYLNLGRLGLPVNLVALAWIILSSVFLCFPTTLPVQADTMNYAAPVFFGFLLFFVPNWYFYSKKHYVTPSKMAF</sequence>
<dbReference type="PANTHER" id="PTHR45649:SF14">
    <property type="entry name" value="GABA PERMEASE"/>
    <property type="match status" value="1"/>
</dbReference>
<dbReference type="OrthoDB" id="2417308at2759"/>
<keyword evidence="5 6" id="KW-0472">Membrane</keyword>
<feature type="transmembrane region" description="Helical" evidence="6">
    <location>
        <begin position="349"/>
        <end position="369"/>
    </location>
</feature>
<keyword evidence="8" id="KW-1185">Reference proteome</keyword>
<feature type="transmembrane region" description="Helical" evidence="6">
    <location>
        <begin position="159"/>
        <end position="178"/>
    </location>
</feature>
<comment type="caution">
    <text evidence="7">The sequence shown here is derived from an EMBL/GenBank/DDBJ whole genome shotgun (WGS) entry which is preliminary data.</text>
</comment>
<evidence type="ECO:0000313" key="8">
    <source>
        <dbReference type="Proteomes" id="UP000754883"/>
    </source>
</evidence>
<feature type="transmembrane region" description="Helical" evidence="6">
    <location>
        <begin position="469"/>
        <end position="490"/>
    </location>
</feature>
<proteinExistence type="predicted"/>
<feature type="transmembrane region" description="Helical" evidence="6">
    <location>
        <begin position="292"/>
        <end position="317"/>
    </location>
</feature>
<dbReference type="GO" id="GO:0016020">
    <property type="term" value="C:membrane"/>
    <property type="evidence" value="ECO:0007669"/>
    <property type="project" value="UniProtKB-SubCell"/>
</dbReference>
<dbReference type="Gene3D" id="1.20.1740.10">
    <property type="entry name" value="Amino acid/polyamine transporter I"/>
    <property type="match status" value="1"/>
</dbReference>
<feature type="transmembrane region" description="Helical" evidence="6">
    <location>
        <begin position="426"/>
        <end position="448"/>
    </location>
</feature>
<feature type="transmembrane region" description="Helical" evidence="6">
    <location>
        <begin position="92"/>
        <end position="112"/>
    </location>
</feature>
<gene>
    <name evidence="7" type="ORF">CBYS24578_00016544</name>
</gene>
<name>A0A9N9Y0C7_9HYPO</name>
<keyword evidence="2" id="KW-0813">Transport</keyword>
<feature type="transmembrane region" description="Helical" evidence="6">
    <location>
        <begin position="496"/>
        <end position="518"/>
    </location>
</feature>
<evidence type="ECO:0000256" key="6">
    <source>
        <dbReference type="SAM" id="Phobius"/>
    </source>
</evidence>
<dbReference type="PANTHER" id="PTHR45649">
    <property type="entry name" value="AMINO-ACID PERMEASE BAT1"/>
    <property type="match status" value="1"/>
</dbReference>
<dbReference type="GO" id="GO:0022857">
    <property type="term" value="F:transmembrane transporter activity"/>
    <property type="evidence" value="ECO:0007669"/>
    <property type="project" value="InterPro"/>
</dbReference>
<keyword evidence="4 6" id="KW-1133">Transmembrane helix</keyword>
<dbReference type="EMBL" id="CABFNO020001448">
    <property type="protein sequence ID" value="CAG9988314.1"/>
    <property type="molecule type" value="Genomic_DNA"/>
</dbReference>
<dbReference type="Proteomes" id="UP000754883">
    <property type="component" value="Unassembled WGS sequence"/>
</dbReference>
<reference evidence="8" key="1">
    <citation type="submission" date="2019-06" db="EMBL/GenBank/DDBJ databases">
        <authorList>
            <person name="Broberg M."/>
        </authorList>
    </citation>
    <scope>NUCLEOTIDE SEQUENCE [LARGE SCALE GENOMIC DNA]</scope>
</reference>
<feature type="transmembrane region" description="Helical" evidence="6">
    <location>
        <begin position="64"/>
        <end position="86"/>
    </location>
</feature>
<organism evidence="7 8">
    <name type="scientific">Clonostachys byssicola</name>
    <dbReference type="NCBI Taxonomy" id="160290"/>
    <lineage>
        <taxon>Eukaryota</taxon>
        <taxon>Fungi</taxon>
        <taxon>Dikarya</taxon>
        <taxon>Ascomycota</taxon>
        <taxon>Pezizomycotina</taxon>
        <taxon>Sordariomycetes</taxon>
        <taxon>Hypocreomycetidae</taxon>
        <taxon>Hypocreales</taxon>
        <taxon>Bionectriaceae</taxon>
        <taxon>Clonostachys</taxon>
    </lineage>
</organism>
<evidence type="ECO:0000256" key="4">
    <source>
        <dbReference type="ARBA" id="ARBA00022989"/>
    </source>
</evidence>
<feature type="transmembrane region" description="Helical" evidence="6">
    <location>
        <begin position="184"/>
        <end position="201"/>
    </location>
</feature>
<dbReference type="InterPro" id="IPR002293">
    <property type="entry name" value="AA/rel_permease1"/>
</dbReference>
<dbReference type="Pfam" id="PF13520">
    <property type="entry name" value="AA_permease_2"/>
    <property type="match status" value="1"/>
</dbReference>
<accession>A0A9N9Y0C7</accession>
<evidence type="ECO:0000256" key="1">
    <source>
        <dbReference type="ARBA" id="ARBA00004141"/>
    </source>
</evidence>